<evidence type="ECO:0000313" key="1">
    <source>
        <dbReference type="EMBL" id="CAH3144291.1"/>
    </source>
</evidence>
<dbReference type="Proteomes" id="UP001159427">
    <property type="component" value="Unassembled WGS sequence"/>
</dbReference>
<organism evidence="1 2">
    <name type="scientific">Porites evermanni</name>
    <dbReference type="NCBI Taxonomy" id="104178"/>
    <lineage>
        <taxon>Eukaryota</taxon>
        <taxon>Metazoa</taxon>
        <taxon>Cnidaria</taxon>
        <taxon>Anthozoa</taxon>
        <taxon>Hexacorallia</taxon>
        <taxon>Scleractinia</taxon>
        <taxon>Fungiina</taxon>
        <taxon>Poritidae</taxon>
        <taxon>Porites</taxon>
    </lineage>
</organism>
<reference evidence="1 2" key="1">
    <citation type="submission" date="2022-05" db="EMBL/GenBank/DDBJ databases">
        <authorList>
            <consortium name="Genoscope - CEA"/>
            <person name="William W."/>
        </authorList>
    </citation>
    <scope>NUCLEOTIDE SEQUENCE [LARGE SCALE GENOMIC DNA]</scope>
</reference>
<comment type="caution">
    <text evidence="1">The sequence shown here is derived from an EMBL/GenBank/DDBJ whole genome shotgun (WGS) entry which is preliminary data.</text>
</comment>
<keyword evidence="2" id="KW-1185">Reference proteome</keyword>
<sequence>MYESSDAQAIWDVPVFAEHTIPFIIANSVDARFEGKKVWAVEMSCQWV</sequence>
<accession>A0ABN8PLQ7</accession>
<proteinExistence type="predicted"/>
<evidence type="ECO:0000313" key="2">
    <source>
        <dbReference type="Proteomes" id="UP001159427"/>
    </source>
</evidence>
<gene>
    <name evidence="1" type="ORF">PEVE_00043149</name>
</gene>
<dbReference type="EMBL" id="CALNXI010000870">
    <property type="protein sequence ID" value="CAH3144291.1"/>
    <property type="molecule type" value="Genomic_DNA"/>
</dbReference>
<protein>
    <submittedName>
        <fullName evidence="1">Uncharacterized protein</fullName>
    </submittedName>
</protein>
<name>A0ABN8PLQ7_9CNID</name>